<proteinExistence type="predicted"/>
<gene>
    <name evidence="1" type="ORF">PR002_g27986</name>
</gene>
<comment type="caution">
    <text evidence="1">The sequence shown here is derived from an EMBL/GenBank/DDBJ whole genome shotgun (WGS) entry which is preliminary data.</text>
</comment>
<sequence>MIGLERICDDSRNGTASALKYGTLLLASGKRYPPAWQKLVMASALAHGKLRLPSSKNRHR</sequence>
<dbReference type="EMBL" id="QXFU01004659">
    <property type="protein sequence ID" value="KAE8967681.1"/>
    <property type="molecule type" value="Genomic_DNA"/>
</dbReference>
<dbReference type="OrthoDB" id="10278511at2759"/>
<reference evidence="1 2" key="1">
    <citation type="submission" date="2018-09" db="EMBL/GenBank/DDBJ databases">
        <title>Genomic investigation of the strawberry pathogen Phytophthora fragariae indicates pathogenicity is determined by transcriptional variation in three key races.</title>
        <authorList>
            <person name="Adams T.M."/>
            <person name="Armitage A.D."/>
            <person name="Sobczyk M.K."/>
            <person name="Bates H.J."/>
            <person name="Dunwell J.M."/>
            <person name="Nellist C.F."/>
            <person name="Harrison R.J."/>
        </authorList>
    </citation>
    <scope>NUCLEOTIDE SEQUENCE [LARGE SCALE GENOMIC DNA]</scope>
    <source>
        <strain evidence="1 2">SCRP324</strain>
    </source>
</reference>
<organism evidence="1 2">
    <name type="scientific">Phytophthora rubi</name>
    <dbReference type="NCBI Taxonomy" id="129364"/>
    <lineage>
        <taxon>Eukaryota</taxon>
        <taxon>Sar</taxon>
        <taxon>Stramenopiles</taxon>
        <taxon>Oomycota</taxon>
        <taxon>Peronosporomycetes</taxon>
        <taxon>Peronosporales</taxon>
        <taxon>Peronosporaceae</taxon>
        <taxon>Phytophthora</taxon>
    </lineage>
</organism>
<name>A0A6A3HDT4_9STRA</name>
<evidence type="ECO:0000313" key="2">
    <source>
        <dbReference type="Proteomes" id="UP000435112"/>
    </source>
</evidence>
<accession>A0A6A3HDT4</accession>
<evidence type="ECO:0000313" key="1">
    <source>
        <dbReference type="EMBL" id="KAE8967681.1"/>
    </source>
</evidence>
<dbReference type="Proteomes" id="UP000435112">
    <property type="component" value="Unassembled WGS sequence"/>
</dbReference>
<protein>
    <submittedName>
        <fullName evidence="1">Uncharacterized protein</fullName>
    </submittedName>
</protein>
<dbReference type="AlphaFoldDB" id="A0A6A3HDT4"/>